<comment type="caution">
    <text evidence="3">The sequence shown here is derived from an EMBL/GenBank/DDBJ whole genome shotgun (WGS) entry which is preliminary data.</text>
</comment>
<proteinExistence type="predicted"/>
<evidence type="ECO:0000256" key="1">
    <source>
        <dbReference type="ARBA" id="ARBA00022679"/>
    </source>
</evidence>
<dbReference type="OrthoDB" id="9809622at2"/>
<sequence>MEEVKNQIIRLIELDDLDKARRMINQLEQDTYLSTDVYFLNALYYIKIRNFDNAWLWLWRGLYDYPEDPILNEWMAEILNLQGRKQESYSFLENISKIGNTFKYPTDLIPNNRFNAVYDQHHLPPHTLKNKLRVLQGTMEIANQMNTLSNALSKMGVYSKTFNYYPFYLNYQSDYTWPLIGYRSSPLLNNKQRKLAEDILPNFDLFHFHFGTSMTFDYSDLPLYRQNNKTVIMHHWGSDIRLLSKALELNPYSLVKNQDEIQIQNRLNILTENISHCIVPDMELYQYVKNYYENVYVIPSMINVDSYVPSIQKQSSHSPLLIVHAPTSPFIKGTPYILKAIETLKCDYQFDFQLIQGMSHTDAKKLYQKADLIIDQLHIGSYGLLAVEAMAMGKPVICWISPFMREHYPSDLPIISANPDTITNVLENILKNQDLLQELGLKGRKYIEKHHDYKKNSLKVLELYYSIHN</sequence>
<organism evidence="3 4">
    <name type="scientific">Heyndrickxia camelliae</name>
    <dbReference type="NCBI Taxonomy" id="1707093"/>
    <lineage>
        <taxon>Bacteria</taxon>
        <taxon>Bacillati</taxon>
        <taxon>Bacillota</taxon>
        <taxon>Bacilli</taxon>
        <taxon>Bacillales</taxon>
        <taxon>Bacillaceae</taxon>
        <taxon>Heyndrickxia</taxon>
    </lineage>
</organism>
<dbReference type="RefSeq" id="WP_101352453.1">
    <property type="nucleotide sequence ID" value="NZ_PIQO01000001.1"/>
</dbReference>
<dbReference type="InterPro" id="IPR011990">
    <property type="entry name" value="TPR-like_helical_dom_sf"/>
</dbReference>
<dbReference type="Pfam" id="PF00534">
    <property type="entry name" value="Glycos_transf_1"/>
    <property type="match status" value="1"/>
</dbReference>
<dbReference type="PANTHER" id="PTHR46401">
    <property type="entry name" value="GLYCOSYLTRANSFERASE WBBK-RELATED"/>
    <property type="match status" value="1"/>
</dbReference>
<evidence type="ECO:0000313" key="3">
    <source>
        <dbReference type="EMBL" id="PKR86804.1"/>
    </source>
</evidence>
<dbReference type="SUPFAM" id="SSF48452">
    <property type="entry name" value="TPR-like"/>
    <property type="match status" value="1"/>
</dbReference>
<dbReference type="Gene3D" id="3.40.50.2000">
    <property type="entry name" value="Glycogen Phosphorylase B"/>
    <property type="match status" value="1"/>
</dbReference>
<dbReference type="InterPro" id="IPR001296">
    <property type="entry name" value="Glyco_trans_1"/>
</dbReference>
<evidence type="ECO:0000259" key="2">
    <source>
        <dbReference type="Pfam" id="PF00534"/>
    </source>
</evidence>
<dbReference type="PANTHER" id="PTHR46401:SF2">
    <property type="entry name" value="GLYCOSYLTRANSFERASE WBBK-RELATED"/>
    <property type="match status" value="1"/>
</dbReference>
<keyword evidence="1 3" id="KW-0808">Transferase</keyword>
<dbReference type="GO" id="GO:0009103">
    <property type="term" value="P:lipopolysaccharide biosynthetic process"/>
    <property type="evidence" value="ECO:0007669"/>
    <property type="project" value="TreeGrafter"/>
</dbReference>
<reference evidence="3 4" key="1">
    <citation type="submission" date="2017-11" db="EMBL/GenBank/DDBJ databases">
        <title>Bacillus camelliae sp. nov., isolated from pu'er tea.</title>
        <authorList>
            <person name="Niu L."/>
        </authorList>
    </citation>
    <scope>NUCLEOTIDE SEQUENCE [LARGE SCALE GENOMIC DNA]</scope>
    <source>
        <strain evidence="3 4">7578-1</strain>
    </source>
</reference>
<gene>
    <name evidence="3" type="ORF">CWO92_01710</name>
</gene>
<dbReference type="Gene3D" id="1.25.40.10">
    <property type="entry name" value="Tetratricopeptide repeat domain"/>
    <property type="match status" value="1"/>
</dbReference>
<dbReference type="AlphaFoldDB" id="A0A2N3LQJ5"/>
<dbReference type="Proteomes" id="UP000233440">
    <property type="component" value="Unassembled WGS sequence"/>
</dbReference>
<dbReference type="EMBL" id="PIQO01000001">
    <property type="protein sequence ID" value="PKR86804.1"/>
    <property type="molecule type" value="Genomic_DNA"/>
</dbReference>
<name>A0A2N3LQJ5_9BACI</name>
<evidence type="ECO:0000313" key="4">
    <source>
        <dbReference type="Proteomes" id="UP000233440"/>
    </source>
</evidence>
<feature type="domain" description="Glycosyl transferase family 1" evidence="2">
    <location>
        <begin position="345"/>
        <end position="445"/>
    </location>
</feature>
<protein>
    <submittedName>
        <fullName evidence="3">Transferase</fullName>
    </submittedName>
</protein>
<accession>A0A2N3LQJ5</accession>
<keyword evidence="4" id="KW-1185">Reference proteome</keyword>
<dbReference type="SUPFAM" id="SSF53756">
    <property type="entry name" value="UDP-Glycosyltransferase/glycogen phosphorylase"/>
    <property type="match status" value="1"/>
</dbReference>
<dbReference type="GO" id="GO:0016757">
    <property type="term" value="F:glycosyltransferase activity"/>
    <property type="evidence" value="ECO:0007669"/>
    <property type="project" value="InterPro"/>
</dbReference>